<dbReference type="InterPro" id="IPR013113">
    <property type="entry name" value="SIP_FAD-bd"/>
</dbReference>
<dbReference type="EMBL" id="CABPSI010000003">
    <property type="protein sequence ID" value="VVE19490.1"/>
    <property type="molecule type" value="Genomic_DNA"/>
</dbReference>
<dbReference type="Proteomes" id="UP000333828">
    <property type="component" value="Unassembled WGS sequence"/>
</dbReference>
<accession>A0A5E4W8B2</accession>
<organism evidence="2 3">
    <name type="scientific">Pandoraea iniqua</name>
    <dbReference type="NCBI Taxonomy" id="2508288"/>
    <lineage>
        <taxon>Bacteria</taxon>
        <taxon>Pseudomonadati</taxon>
        <taxon>Pseudomonadota</taxon>
        <taxon>Betaproteobacteria</taxon>
        <taxon>Burkholderiales</taxon>
        <taxon>Burkholderiaceae</taxon>
        <taxon>Pandoraea</taxon>
    </lineage>
</organism>
<dbReference type="AlphaFoldDB" id="A0A5E4W8B2"/>
<dbReference type="PROSITE" id="PS51384">
    <property type="entry name" value="FAD_FR"/>
    <property type="match status" value="1"/>
</dbReference>
<protein>
    <submittedName>
        <fullName evidence="2">NADPH-dependent ferric-chelate reductase</fullName>
        <ecNumber evidence="2">1.16.1.9</ecNumber>
    </submittedName>
</protein>
<dbReference type="Gene3D" id="3.40.50.80">
    <property type="entry name" value="Nucleotide-binding domain of ferredoxin-NADP reductase (FNR) module"/>
    <property type="match status" value="1"/>
</dbReference>
<evidence type="ECO:0000313" key="3">
    <source>
        <dbReference type="Proteomes" id="UP000333828"/>
    </source>
</evidence>
<dbReference type="PANTHER" id="PTHR30157:SF0">
    <property type="entry name" value="NADPH-DEPENDENT FERRIC-CHELATE REDUCTASE"/>
    <property type="match status" value="1"/>
</dbReference>
<dbReference type="InterPro" id="IPR017938">
    <property type="entry name" value="Riboflavin_synthase-like_b-brl"/>
</dbReference>
<dbReference type="Gene3D" id="2.40.30.10">
    <property type="entry name" value="Translation factors"/>
    <property type="match status" value="1"/>
</dbReference>
<dbReference type="EC" id="1.16.1.9" evidence="2"/>
<keyword evidence="2" id="KW-0560">Oxidoreductase</keyword>
<evidence type="ECO:0000313" key="2">
    <source>
        <dbReference type="EMBL" id="VVE19490.1"/>
    </source>
</evidence>
<keyword evidence="3" id="KW-1185">Reference proteome</keyword>
<dbReference type="Pfam" id="PF08021">
    <property type="entry name" value="FAD_binding_9"/>
    <property type="match status" value="1"/>
</dbReference>
<dbReference type="InterPro" id="IPR017927">
    <property type="entry name" value="FAD-bd_FR_type"/>
</dbReference>
<reference evidence="2 3" key="1">
    <citation type="submission" date="2019-08" db="EMBL/GenBank/DDBJ databases">
        <authorList>
            <person name="Peeters C."/>
        </authorList>
    </citation>
    <scope>NUCLEOTIDE SEQUENCE [LARGE SCALE GENOMIC DNA]</scope>
    <source>
        <strain evidence="2 3">LMG 31115</strain>
    </source>
</reference>
<dbReference type="PANTHER" id="PTHR30157">
    <property type="entry name" value="FERRIC REDUCTASE, NADPH-DEPENDENT"/>
    <property type="match status" value="1"/>
</dbReference>
<dbReference type="InterPro" id="IPR039374">
    <property type="entry name" value="SIP_fam"/>
</dbReference>
<name>A0A5E4W8B2_9BURK</name>
<proteinExistence type="predicted"/>
<evidence type="ECO:0000259" key="1">
    <source>
        <dbReference type="PROSITE" id="PS51384"/>
    </source>
</evidence>
<sequence length="246" mass="26630">MNMRAPDAVMPQPGPVSRALIRMFMKQARIVHAEALADDVRLLTIDSPAFRGVDWVPGQKIQLTMGSAFVARTYTPIEWDAVAGRTRIVSYAHGSGPGSTWVRHVMPGDECTVFGPRASLDVGRVSGACVMLGDETSIALTYAFRQRLTESAVRCLLEVGDLVDTHEVLGRLGLDGVELFSRSAGDEHLEDMASRLSAPAMAEATFVLTGKASSIQRWRRELSALGVPAARIMAKAYWAPGKTGMD</sequence>
<dbReference type="InterPro" id="IPR039261">
    <property type="entry name" value="FNR_nucleotide-bd"/>
</dbReference>
<feature type="domain" description="FAD-binding FR-type" evidence="1">
    <location>
        <begin position="23"/>
        <end position="123"/>
    </location>
</feature>
<gene>
    <name evidence="2" type="primary">yqjH_1</name>
    <name evidence="2" type="ORF">PIN31115_03057</name>
</gene>
<dbReference type="SUPFAM" id="SSF63380">
    <property type="entry name" value="Riboflavin synthase domain-like"/>
    <property type="match status" value="1"/>
</dbReference>
<dbReference type="GO" id="GO:0052851">
    <property type="term" value="F:ferric-chelate reductase (NADPH) activity"/>
    <property type="evidence" value="ECO:0007669"/>
    <property type="project" value="UniProtKB-EC"/>
</dbReference>